<evidence type="ECO:0000313" key="7">
    <source>
        <dbReference type="EMBL" id="HII70087.1"/>
    </source>
</evidence>
<evidence type="ECO:0000259" key="6">
    <source>
        <dbReference type="PROSITE" id="PS51379"/>
    </source>
</evidence>
<dbReference type="Pfam" id="PF00037">
    <property type="entry name" value="Fer4"/>
    <property type="match status" value="2"/>
</dbReference>
<dbReference type="InterPro" id="IPR017896">
    <property type="entry name" value="4Fe4S_Fe-S-bd"/>
</dbReference>
<feature type="compositionally biased region" description="Basic and acidic residues" evidence="5">
    <location>
        <begin position="196"/>
        <end position="238"/>
    </location>
</feature>
<comment type="caution">
    <text evidence="7">The sequence shown here is derived from an EMBL/GenBank/DDBJ whole genome shotgun (WGS) entry which is preliminary data.</text>
</comment>
<accession>A0A832WMB1</accession>
<dbReference type="Pfam" id="PF12800">
    <property type="entry name" value="Fer4_4"/>
    <property type="match status" value="1"/>
</dbReference>
<evidence type="ECO:0000256" key="5">
    <source>
        <dbReference type="SAM" id="MobiDB-lite"/>
    </source>
</evidence>
<dbReference type="PROSITE" id="PS00198">
    <property type="entry name" value="4FE4S_FER_1"/>
    <property type="match status" value="2"/>
</dbReference>
<dbReference type="PROSITE" id="PS51379">
    <property type="entry name" value="4FE4S_FER_2"/>
    <property type="match status" value="4"/>
</dbReference>
<dbReference type="InterPro" id="IPR017900">
    <property type="entry name" value="4Fe4S_Fe_S_CS"/>
</dbReference>
<dbReference type="EMBL" id="DUJS01000002">
    <property type="protein sequence ID" value="HII70087.1"/>
    <property type="molecule type" value="Genomic_DNA"/>
</dbReference>
<evidence type="ECO:0000256" key="1">
    <source>
        <dbReference type="ARBA" id="ARBA00022485"/>
    </source>
</evidence>
<feature type="compositionally biased region" description="Basic and acidic residues" evidence="5">
    <location>
        <begin position="180"/>
        <end position="189"/>
    </location>
</feature>
<protein>
    <submittedName>
        <fullName evidence="7">4Fe-4S binding protein</fullName>
    </submittedName>
</protein>
<dbReference type="PANTHER" id="PTHR43687">
    <property type="entry name" value="ADENYLYLSULFATE REDUCTASE, BETA SUBUNIT"/>
    <property type="match status" value="1"/>
</dbReference>
<dbReference type="PANTHER" id="PTHR43687:SF1">
    <property type="entry name" value="FERREDOXIN III"/>
    <property type="match status" value="1"/>
</dbReference>
<gene>
    <name evidence="7" type="ORF">HA336_02495</name>
</gene>
<dbReference type="GO" id="GO:0046872">
    <property type="term" value="F:metal ion binding"/>
    <property type="evidence" value="ECO:0007669"/>
    <property type="project" value="UniProtKB-KW"/>
</dbReference>
<name>A0A832WMB1_9EURY</name>
<evidence type="ECO:0000256" key="3">
    <source>
        <dbReference type="ARBA" id="ARBA00023004"/>
    </source>
</evidence>
<feature type="domain" description="4Fe-4S ferredoxin-type" evidence="6">
    <location>
        <begin position="80"/>
        <end position="109"/>
    </location>
</feature>
<keyword evidence="3" id="KW-0408">Iron</keyword>
<evidence type="ECO:0000256" key="2">
    <source>
        <dbReference type="ARBA" id="ARBA00022723"/>
    </source>
</evidence>
<dbReference type="GO" id="GO:0016491">
    <property type="term" value="F:oxidoreductase activity"/>
    <property type="evidence" value="ECO:0007669"/>
    <property type="project" value="UniProtKB-ARBA"/>
</dbReference>
<proteinExistence type="predicted"/>
<organism evidence="7 8">
    <name type="scientific">Methanopyrus kandleri</name>
    <dbReference type="NCBI Taxonomy" id="2320"/>
    <lineage>
        <taxon>Archaea</taxon>
        <taxon>Methanobacteriati</taxon>
        <taxon>Methanobacteriota</taxon>
        <taxon>Methanomada group</taxon>
        <taxon>Methanopyri</taxon>
        <taxon>Methanopyrales</taxon>
        <taxon>Methanopyraceae</taxon>
        <taxon>Methanopyrus</taxon>
    </lineage>
</organism>
<keyword evidence="2" id="KW-0479">Metal-binding</keyword>
<dbReference type="SUPFAM" id="SSF54862">
    <property type="entry name" value="4Fe-4S ferredoxins"/>
    <property type="match status" value="1"/>
</dbReference>
<keyword evidence="1" id="KW-0004">4Fe-4S</keyword>
<dbReference type="Gene3D" id="3.30.70.20">
    <property type="match status" value="2"/>
</dbReference>
<reference evidence="7" key="1">
    <citation type="journal article" date="2020" name="bioRxiv">
        <title>A rank-normalized archaeal taxonomy based on genome phylogeny resolves widespread incomplete and uneven classifications.</title>
        <authorList>
            <person name="Rinke C."/>
            <person name="Chuvochina M."/>
            <person name="Mussig A.J."/>
            <person name="Chaumeil P.-A."/>
            <person name="Waite D.W."/>
            <person name="Whitman W.B."/>
            <person name="Parks D.H."/>
            <person name="Hugenholtz P."/>
        </authorList>
    </citation>
    <scope>NUCLEOTIDE SEQUENCE</scope>
    <source>
        <strain evidence="7">UBA8853</strain>
    </source>
</reference>
<dbReference type="AlphaFoldDB" id="A0A832WMB1"/>
<dbReference type="GO" id="GO:0051539">
    <property type="term" value="F:4 iron, 4 sulfur cluster binding"/>
    <property type="evidence" value="ECO:0007669"/>
    <property type="project" value="UniProtKB-KW"/>
</dbReference>
<evidence type="ECO:0000313" key="8">
    <source>
        <dbReference type="Proteomes" id="UP000619545"/>
    </source>
</evidence>
<feature type="domain" description="4Fe-4S ferredoxin-type" evidence="6">
    <location>
        <begin position="143"/>
        <end position="172"/>
    </location>
</feature>
<keyword evidence="4" id="KW-0411">Iron-sulfur</keyword>
<evidence type="ECO:0000256" key="4">
    <source>
        <dbReference type="ARBA" id="ARBA00023014"/>
    </source>
</evidence>
<feature type="region of interest" description="Disordered" evidence="5">
    <location>
        <begin position="173"/>
        <end position="238"/>
    </location>
</feature>
<feature type="domain" description="4Fe-4S ferredoxin-type" evidence="6">
    <location>
        <begin position="8"/>
        <end position="37"/>
    </location>
</feature>
<sequence>MYRDFREFRPDLEFRACVACGECAAVCPAGSLELRKGPVEAFCATCRLCEDVEVSRLPSDVASLLCPIAFVQRIAERLLPHPWIRESRCTGCGLCVERCPVEALRLEEGRAVVEGDCELCGTCWDICPVVDCIIPPAAAVREVFLGFSEASCVDCGLCVETCPFGWGKGHGGAVGSGRGVEPRARAEARGHRRRGGDREDTRGARGGEGRPAEDPHERPRGRGAERETRQADQARESG</sequence>
<feature type="domain" description="4Fe-4S ferredoxin-type" evidence="6">
    <location>
        <begin position="112"/>
        <end position="138"/>
    </location>
</feature>
<dbReference type="Proteomes" id="UP000619545">
    <property type="component" value="Unassembled WGS sequence"/>
</dbReference>
<dbReference type="InterPro" id="IPR050572">
    <property type="entry name" value="Fe-S_Ferredoxin"/>
</dbReference>